<organism evidence="2 3">
    <name type="scientific">Leclercia barmai</name>
    <dbReference type="NCBI Taxonomy" id="2785629"/>
    <lineage>
        <taxon>Bacteria</taxon>
        <taxon>Pseudomonadati</taxon>
        <taxon>Pseudomonadota</taxon>
        <taxon>Gammaproteobacteria</taxon>
        <taxon>Enterobacterales</taxon>
        <taxon>Enterobacteriaceae</taxon>
        <taxon>Leclercia</taxon>
    </lineage>
</organism>
<dbReference type="SUPFAM" id="SSF49373">
    <property type="entry name" value="Invasin/intimin cell-adhesion fragments"/>
    <property type="match status" value="1"/>
</dbReference>
<gene>
    <name evidence="2" type="ORF">ITX56_04915</name>
</gene>
<dbReference type="Gene3D" id="2.60.40.1080">
    <property type="match status" value="1"/>
</dbReference>
<accession>A0ABS7RS80</accession>
<dbReference type="EMBL" id="JADMNK010000002">
    <property type="protein sequence ID" value="MBZ0057161.1"/>
    <property type="molecule type" value="Genomic_DNA"/>
</dbReference>
<dbReference type="InterPro" id="IPR003343">
    <property type="entry name" value="Big_2"/>
</dbReference>
<reference evidence="2 3" key="1">
    <citation type="submission" date="2020-11" db="EMBL/GenBank/DDBJ databases">
        <title>Draft Genome of Enterobacter sp. strain EMC7.</title>
        <authorList>
            <person name="Barman P."/>
            <person name="Sinha S."/>
            <person name="Sen S."/>
            <person name="Chakraborty R."/>
        </authorList>
    </citation>
    <scope>NUCLEOTIDE SEQUENCE [LARGE SCALE GENOMIC DNA]</scope>
    <source>
        <strain evidence="2 3">EMC7</strain>
    </source>
</reference>
<sequence length="264" mass="26515">MQTTIQSDFDAGLPGDLVTLMSFRSSARVQSHRAGGEIAPGDAVKLTSGNDSTVVALPSSGDATDAIGIAVGAHSNMPAMPGFGSNVKPGVVTLNCPIGIVEEGPIRVAVKSGESPKVGDLAVPKGRNANGYMEWGVAGASEKSRFRFESPTQRGRIPTAIVMVTDGDSLATGYPHDVPVTGVAIAPKTASKAAGGTQQLTPTISPSGATNKGVTYESSNANVATVDASGLVTVKAGATAAQTATITVKTDDGGFTDTSVITVS</sequence>
<evidence type="ECO:0000313" key="2">
    <source>
        <dbReference type="EMBL" id="MBZ0057161.1"/>
    </source>
</evidence>
<protein>
    <submittedName>
        <fullName evidence="2">Ig-like domain-containing protein</fullName>
    </submittedName>
</protein>
<dbReference type="Pfam" id="PF02368">
    <property type="entry name" value="Big_2"/>
    <property type="match status" value="1"/>
</dbReference>
<dbReference type="RefSeq" id="WP_223074076.1">
    <property type="nucleotide sequence ID" value="NZ_JADMNK010000002.1"/>
</dbReference>
<evidence type="ECO:0000313" key="3">
    <source>
        <dbReference type="Proteomes" id="UP000706580"/>
    </source>
</evidence>
<keyword evidence="3" id="KW-1185">Reference proteome</keyword>
<feature type="domain" description="BIG2" evidence="1">
    <location>
        <begin position="179"/>
        <end position="260"/>
    </location>
</feature>
<comment type="caution">
    <text evidence="2">The sequence shown here is derived from an EMBL/GenBank/DDBJ whole genome shotgun (WGS) entry which is preliminary data.</text>
</comment>
<dbReference type="Proteomes" id="UP000706580">
    <property type="component" value="Unassembled WGS sequence"/>
</dbReference>
<evidence type="ECO:0000259" key="1">
    <source>
        <dbReference type="SMART" id="SM00635"/>
    </source>
</evidence>
<name>A0ABS7RS80_9ENTR</name>
<dbReference type="SMART" id="SM00635">
    <property type="entry name" value="BID_2"/>
    <property type="match status" value="1"/>
</dbReference>
<proteinExistence type="predicted"/>
<dbReference type="InterPro" id="IPR008964">
    <property type="entry name" value="Invasin/intimin_cell_adhesion"/>
</dbReference>